<dbReference type="EMBL" id="GBRH01231561">
    <property type="protein sequence ID" value="JAD66334.1"/>
    <property type="molecule type" value="Transcribed_RNA"/>
</dbReference>
<protein>
    <submittedName>
        <fullName evidence="1">Uncharacterized protein</fullName>
    </submittedName>
</protein>
<evidence type="ECO:0000313" key="1">
    <source>
        <dbReference type="EMBL" id="JAD66334.1"/>
    </source>
</evidence>
<organism evidence="1">
    <name type="scientific">Arundo donax</name>
    <name type="common">Giant reed</name>
    <name type="synonym">Donax arundinaceus</name>
    <dbReference type="NCBI Taxonomy" id="35708"/>
    <lineage>
        <taxon>Eukaryota</taxon>
        <taxon>Viridiplantae</taxon>
        <taxon>Streptophyta</taxon>
        <taxon>Embryophyta</taxon>
        <taxon>Tracheophyta</taxon>
        <taxon>Spermatophyta</taxon>
        <taxon>Magnoliopsida</taxon>
        <taxon>Liliopsida</taxon>
        <taxon>Poales</taxon>
        <taxon>Poaceae</taxon>
        <taxon>PACMAD clade</taxon>
        <taxon>Arundinoideae</taxon>
        <taxon>Arundineae</taxon>
        <taxon>Arundo</taxon>
    </lineage>
</organism>
<dbReference type="AlphaFoldDB" id="A0A0A9BQS6"/>
<sequence length="150" mass="17216">MMPPTGCRLSLYPTPATMKQRACSSNELRLPQEPLPVVNNSLPPLRSRSSIHVASFQNFSPQFGWTVTCDGHRRRSWWRWQLQQLLGLAGQVPSLSFPSLLSSLLPLFWARRQRLPGFWSTLSPRQRLVYTLKTMSQQIFSALKSFCLKV</sequence>
<name>A0A0A9BQS6_ARUDO</name>
<proteinExistence type="predicted"/>
<reference evidence="1" key="1">
    <citation type="submission" date="2014-09" db="EMBL/GenBank/DDBJ databases">
        <authorList>
            <person name="Magalhaes I.L.F."/>
            <person name="Oliveira U."/>
            <person name="Santos F.R."/>
            <person name="Vidigal T.H.D.A."/>
            <person name="Brescovit A.D."/>
            <person name="Santos A.J."/>
        </authorList>
    </citation>
    <scope>NUCLEOTIDE SEQUENCE</scope>
    <source>
        <tissue evidence="1">Shoot tissue taken approximately 20 cm above the soil surface</tissue>
    </source>
</reference>
<reference evidence="1" key="2">
    <citation type="journal article" date="2015" name="Data Brief">
        <title>Shoot transcriptome of the giant reed, Arundo donax.</title>
        <authorList>
            <person name="Barrero R.A."/>
            <person name="Guerrero F.D."/>
            <person name="Moolhuijzen P."/>
            <person name="Goolsby J.A."/>
            <person name="Tidwell J."/>
            <person name="Bellgard S.E."/>
            <person name="Bellgard M.I."/>
        </authorList>
    </citation>
    <scope>NUCLEOTIDE SEQUENCE</scope>
    <source>
        <tissue evidence="1">Shoot tissue taken approximately 20 cm above the soil surface</tissue>
    </source>
</reference>
<accession>A0A0A9BQS6</accession>